<comment type="caution">
    <text evidence="1">The sequence shown here is derived from an EMBL/GenBank/DDBJ whole genome shotgun (WGS) entry which is preliminary data.</text>
</comment>
<protein>
    <submittedName>
        <fullName evidence="1">Uncharacterized protein</fullName>
    </submittedName>
</protein>
<organism evidence="1 2">
    <name type="scientific">Paramuricea clavata</name>
    <name type="common">Red gorgonian</name>
    <name type="synonym">Violescent sea-whip</name>
    <dbReference type="NCBI Taxonomy" id="317549"/>
    <lineage>
        <taxon>Eukaryota</taxon>
        <taxon>Metazoa</taxon>
        <taxon>Cnidaria</taxon>
        <taxon>Anthozoa</taxon>
        <taxon>Octocorallia</taxon>
        <taxon>Malacalcyonacea</taxon>
        <taxon>Plexauridae</taxon>
        <taxon>Paramuricea</taxon>
    </lineage>
</organism>
<sequence length="222" mass="25511">MRIAQKISKMADDDKLDSHKHRRKKAGTPEWSETCIGFWSKTYKEIPGKENEEQRRCRGISILHLNKFASANKAKSIPTTGIEIVIREGDKVSATRNLHPFLGIFVDEKIVDKKMKDMESTQDGKVDGDKLKDQSDEITPKIIEQVVENWGKRCHNIGNRLVKYYHDPSSSTEILTDVKKGVSSGYETTLRILSYCQPQEKAKQISNFISERLKNASKWWKE</sequence>
<name>A0A7D9IM90_PARCT</name>
<evidence type="ECO:0000313" key="2">
    <source>
        <dbReference type="Proteomes" id="UP001152795"/>
    </source>
</evidence>
<dbReference type="OrthoDB" id="5975377at2759"/>
<gene>
    <name evidence="1" type="ORF">PACLA_8A058128</name>
</gene>
<dbReference type="Proteomes" id="UP001152795">
    <property type="component" value="Unassembled WGS sequence"/>
</dbReference>
<dbReference type="EMBL" id="CACRXK020006723">
    <property type="protein sequence ID" value="CAB4010253.1"/>
    <property type="molecule type" value="Genomic_DNA"/>
</dbReference>
<evidence type="ECO:0000313" key="1">
    <source>
        <dbReference type="EMBL" id="CAB4010253.1"/>
    </source>
</evidence>
<proteinExistence type="predicted"/>
<accession>A0A7D9IM90</accession>
<reference evidence="1" key="1">
    <citation type="submission" date="2020-04" db="EMBL/GenBank/DDBJ databases">
        <authorList>
            <person name="Alioto T."/>
            <person name="Alioto T."/>
            <person name="Gomez Garrido J."/>
        </authorList>
    </citation>
    <scope>NUCLEOTIDE SEQUENCE</scope>
    <source>
        <strain evidence="1">A484AB</strain>
    </source>
</reference>
<keyword evidence="2" id="KW-1185">Reference proteome</keyword>
<dbReference type="AlphaFoldDB" id="A0A7D9IM90"/>